<gene>
    <name evidence="2" type="ORF">CEURO_LOCUS11044</name>
</gene>
<dbReference type="EMBL" id="CAMAPE010000021">
    <property type="protein sequence ID" value="CAH9089937.1"/>
    <property type="molecule type" value="Genomic_DNA"/>
</dbReference>
<dbReference type="PANTHER" id="PTHR47481:SF31">
    <property type="entry name" value="OS01G0873500 PROTEIN"/>
    <property type="match status" value="1"/>
</dbReference>
<feature type="compositionally biased region" description="Basic residues" evidence="1">
    <location>
        <begin position="87"/>
        <end position="100"/>
    </location>
</feature>
<evidence type="ECO:0000313" key="2">
    <source>
        <dbReference type="EMBL" id="CAH9089937.1"/>
    </source>
</evidence>
<evidence type="ECO:0000256" key="1">
    <source>
        <dbReference type="SAM" id="MobiDB-lite"/>
    </source>
</evidence>
<protein>
    <submittedName>
        <fullName evidence="2">Uncharacterized protein</fullName>
    </submittedName>
</protein>
<reference evidence="2" key="1">
    <citation type="submission" date="2022-07" db="EMBL/GenBank/DDBJ databases">
        <authorList>
            <person name="Macas J."/>
            <person name="Novak P."/>
            <person name="Neumann P."/>
        </authorList>
    </citation>
    <scope>NUCLEOTIDE SEQUENCE</scope>
</reference>
<feature type="compositionally biased region" description="Gly residues" evidence="1">
    <location>
        <begin position="126"/>
        <end position="137"/>
    </location>
</feature>
<dbReference type="Proteomes" id="UP001152484">
    <property type="component" value="Unassembled WGS sequence"/>
</dbReference>
<keyword evidence="3" id="KW-1185">Reference proteome</keyword>
<dbReference type="PANTHER" id="PTHR47481">
    <property type="match status" value="1"/>
</dbReference>
<proteinExistence type="predicted"/>
<feature type="compositionally biased region" description="Low complexity" evidence="1">
    <location>
        <begin position="51"/>
        <end position="65"/>
    </location>
</feature>
<organism evidence="2 3">
    <name type="scientific">Cuscuta europaea</name>
    <name type="common">European dodder</name>
    <dbReference type="NCBI Taxonomy" id="41803"/>
    <lineage>
        <taxon>Eukaryota</taxon>
        <taxon>Viridiplantae</taxon>
        <taxon>Streptophyta</taxon>
        <taxon>Embryophyta</taxon>
        <taxon>Tracheophyta</taxon>
        <taxon>Spermatophyta</taxon>
        <taxon>Magnoliopsida</taxon>
        <taxon>eudicotyledons</taxon>
        <taxon>Gunneridae</taxon>
        <taxon>Pentapetalae</taxon>
        <taxon>asterids</taxon>
        <taxon>lamiids</taxon>
        <taxon>Solanales</taxon>
        <taxon>Convolvulaceae</taxon>
        <taxon>Cuscuteae</taxon>
        <taxon>Cuscuta</taxon>
        <taxon>Cuscuta subgen. Cuscuta</taxon>
    </lineage>
</organism>
<dbReference type="AlphaFoldDB" id="A0A9P0Z5E3"/>
<dbReference type="OrthoDB" id="1924020at2759"/>
<name>A0A9P0Z5E3_CUSEU</name>
<comment type="caution">
    <text evidence="2">The sequence shown here is derived from an EMBL/GenBank/DDBJ whole genome shotgun (WGS) entry which is preliminary data.</text>
</comment>
<accession>A0A9P0Z5E3</accession>
<sequence length="195" mass="21001">MKDLLKQTLLGLGPDYESIITTLTTFPEGLTFDKLRTKLVEQENRLSYLRSQAAPPSPAAFATQPHPQAHVGSRQEARGGAQFARDRGRRGRGRGSRGRGRNYGQHGYGQPPFGPPGYGQQPYGPPGHGQQGYGGQQRSGQQAAVGYYPQGHYSASTSHGRPGSVLCNSVFSSLNAHPYFVYGTNHGYAGSPLVD</sequence>
<evidence type="ECO:0000313" key="3">
    <source>
        <dbReference type="Proteomes" id="UP001152484"/>
    </source>
</evidence>
<feature type="region of interest" description="Disordered" evidence="1">
    <location>
        <begin position="50"/>
        <end position="142"/>
    </location>
</feature>